<dbReference type="GO" id="GO:0005829">
    <property type="term" value="C:cytosol"/>
    <property type="evidence" value="ECO:0007669"/>
    <property type="project" value="TreeGrafter"/>
</dbReference>
<dbReference type="GO" id="GO:0051537">
    <property type="term" value="F:2 iron, 2 sulfur cluster binding"/>
    <property type="evidence" value="ECO:0007669"/>
    <property type="project" value="InterPro"/>
</dbReference>
<dbReference type="KEGG" id="acep:105618922"/>
<dbReference type="InterPro" id="IPR002634">
    <property type="entry name" value="BolA"/>
</dbReference>
<dbReference type="Proteomes" id="UP000005205">
    <property type="component" value="Unassembled WGS sequence"/>
</dbReference>
<reference evidence="3" key="1">
    <citation type="journal article" date="2011" name="PLoS Genet.">
        <title>The genome sequence of the leaf-cutter ant Atta cephalotes reveals insights into its obligate symbiotic lifestyle.</title>
        <authorList>
            <person name="Suen G."/>
            <person name="Teiling C."/>
            <person name="Li L."/>
            <person name="Holt C."/>
            <person name="Abouheif E."/>
            <person name="Bornberg-Bauer E."/>
            <person name="Bouffard P."/>
            <person name="Caldera E.J."/>
            <person name="Cash E."/>
            <person name="Cavanaugh A."/>
            <person name="Denas O."/>
            <person name="Elhaik E."/>
            <person name="Fave M.J."/>
            <person name="Gadau J."/>
            <person name="Gibson J.D."/>
            <person name="Graur D."/>
            <person name="Grubbs K.J."/>
            <person name="Hagen D.E."/>
            <person name="Harkins T.T."/>
            <person name="Helmkampf M."/>
            <person name="Hu H."/>
            <person name="Johnson B.R."/>
            <person name="Kim J."/>
            <person name="Marsh S.E."/>
            <person name="Moeller J.A."/>
            <person name="Munoz-Torres M.C."/>
            <person name="Murphy M.C."/>
            <person name="Naughton M.C."/>
            <person name="Nigam S."/>
            <person name="Overson R."/>
            <person name="Rajakumar R."/>
            <person name="Reese J.T."/>
            <person name="Scott J.J."/>
            <person name="Smith C.R."/>
            <person name="Tao S."/>
            <person name="Tsutsui N.D."/>
            <person name="Viljakainen L."/>
            <person name="Wissler L."/>
            <person name="Yandell M.D."/>
            <person name="Zimmer F."/>
            <person name="Taylor J."/>
            <person name="Slater S.C."/>
            <person name="Clifton S.W."/>
            <person name="Warren W.C."/>
            <person name="Elsik C.G."/>
            <person name="Smith C.D."/>
            <person name="Weinstock G.M."/>
            <person name="Gerardo N.M."/>
            <person name="Currie C.R."/>
        </authorList>
    </citation>
    <scope>NUCLEOTIDE SEQUENCE [LARGE SCALE GENOMIC DNA]</scope>
</reference>
<dbReference type="PIRSF" id="PIRSF003113">
    <property type="entry name" value="BolA"/>
    <property type="match status" value="1"/>
</dbReference>
<dbReference type="Gene3D" id="3.10.20.90">
    <property type="entry name" value="Phosphatidylinositol 3-kinase Catalytic Subunit, Chain A, domain 1"/>
    <property type="match status" value="1"/>
</dbReference>
<evidence type="ECO:0000313" key="3">
    <source>
        <dbReference type="Proteomes" id="UP000005205"/>
    </source>
</evidence>
<dbReference type="GO" id="GO:0051604">
    <property type="term" value="P:protein maturation"/>
    <property type="evidence" value="ECO:0007669"/>
    <property type="project" value="InterPro"/>
</dbReference>
<dbReference type="AlphaFoldDB" id="A0A158NE83"/>
<dbReference type="GO" id="GO:0005634">
    <property type="term" value="C:nucleus"/>
    <property type="evidence" value="ECO:0007669"/>
    <property type="project" value="TreeGrafter"/>
</dbReference>
<proteinExistence type="inferred from homology"/>
<evidence type="ECO:0000313" key="2">
    <source>
        <dbReference type="EnsemblMetazoa" id="XP_012055841.1"/>
    </source>
</evidence>
<accession>A0A158NE83</accession>
<dbReference type="GO" id="GO:0006879">
    <property type="term" value="P:intracellular iron ion homeostasis"/>
    <property type="evidence" value="ECO:0007669"/>
    <property type="project" value="InterPro"/>
</dbReference>
<protein>
    <recommendedName>
        <fullName evidence="4">BolA-like protein 2</fullName>
    </recommendedName>
</protein>
<organism evidence="2 3">
    <name type="scientific">Atta cephalotes</name>
    <name type="common">Leafcutter ant</name>
    <dbReference type="NCBI Taxonomy" id="12957"/>
    <lineage>
        <taxon>Eukaryota</taxon>
        <taxon>Metazoa</taxon>
        <taxon>Ecdysozoa</taxon>
        <taxon>Arthropoda</taxon>
        <taxon>Hexapoda</taxon>
        <taxon>Insecta</taxon>
        <taxon>Pterygota</taxon>
        <taxon>Neoptera</taxon>
        <taxon>Endopterygota</taxon>
        <taxon>Hymenoptera</taxon>
        <taxon>Apocrita</taxon>
        <taxon>Aculeata</taxon>
        <taxon>Formicoidea</taxon>
        <taxon>Formicidae</taxon>
        <taxon>Myrmicinae</taxon>
        <taxon>Atta</taxon>
    </lineage>
</organism>
<dbReference type="STRING" id="12957.A0A158NE83"/>
<dbReference type="Pfam" id="PF01722">
    <property type="entry name" value="BolA"/>
    <property type="match status" value="1"/>
</dbReference>
<dbReference type="InParanoid" id="A0A158NE83"/>
<dbReference type="PANTHER" id="PTHR12735:SF27">
    <property type="entry name" value="BOLA-LIKE PROTEIN 2"/>
    <property type="match status" value="1"/>
</dbReference>
<keyword evidence="3" id="KW-1185">Reference proteome</keyword>
<evidence type="ECO:0000256" key="1">
    <source>
        <dbReference type="RuleBase" id="RU003860"/>
    </source>
</evidence>
<sequence>MPYSEEYIKDKVTEGLKAAYVEVVDQSDGCGAKFSVFVVSDLFQGKPLLVRHRLVYGVLEEELKTIHAISLTTLTSEQWEKTKS</sequence>
<gene>
    <name evidence="2" type="primary">105618922</name>
</gene>
<comment type="similarity">
    <text evidence="1">Belongs to the BolA/IbaG family.</text>
</comment>
<dbReference type="EnsemblMetazoa" id="XM_012200451.1">
    <property type="protein sequence ID" value="XP_012055841.1"/>
    <property type="gene ID" value="LOC105618922"/>
</dbReference>
<dbReference type="InterPro" id="IPR036065">
    <property type="entry name" value="BolA-like_sf"/>
</dbReference>
<dbReference type="InterPro" id="IPR045115">
    <property type="entry name" value="BOL2"/>
</dbReference>
<dbReference type="SUPFAM" id="SSF82657">
    <property type="entry name" value="BolA-like"/>
    <property type="match status" value="1"/>
</dbReference>
<evidence type="ECO:0008006" key="4">
    <source>
        <dbReference type="Google" id="ProtNLM"/>
    </source>
</evidence>
<reference evidence="2" key="2">
    <citation type="submission" date="2016-04" db="UniProtKB">
        <authorList>
            <consortium name="EnsemblMetazoa"/>
        </authorList>
    </citation>
    <scope>IDENTIFICATION</scope>
</reference>
<name>A0A158NE83_ATTCE</name>
<dbReference type="PANTHER" id="PTHR12735">
    <property type="entry name" value="BOLA-LIKE PROTEIN-RELATED"/>
    <property type="match status" value="1"/>
</dbReference>
<dbReference type="OrthoDB" id="4983at2759"/>
<dbReference type="EMBL" id="ADTU01013171">
    <property type="status" value="NOT_ANNOTATED_CDS"/>
    <property type="molecule type" value="Genomic_DNA"/>
</dbReference>
<dbReference type="FunCoup" id="A0A158NE83">
    <property type="interactions" value="1362"/>
</dbReference>